<proteinExistence type="predicted"/>
<accession>A0AAD3R689</accession>
<comment type="caution">
    <text evidence="2">The sequence shown here is derived from an EMBL/GenBank/DDBJ whole genome shotgun (WGS) entry which is preliminary data.</text>
</comment>
<dbReference type="Proteomes" id="UP001279410">
    <property type="component" value="Unassembled WGS sequence"/>
</dbReference>
<feature type="compositionally biased region" description="Acidic residues" evidence="1">
    <location>
        <begin position="254"/>
        <end position="264"/>
    </location>
</feature>
<organism evidence="2 3">
    <name type="scientific">Lates japonicus</name>
    <name type="common">Japanese lates</name>
    <dbReference type="NCBI Taxonomy" id="270547"/>
    <lineage>
        <taxon>Eukaryota</taxon>
        <taxon>Metazoa</taxon>
        <taxon>Chordata</taxon>
        <taxon>Craniata</taxon>
        <taxon>Vertebrata</taxon>
        <taxon>Euteleostomi</taxon>
        <taxon>Actinopterygii</taxon>
        <taxon>Neopterygii</taxon>
        <taxon>Teleostei</taxon>
        <taxon>Neoteleostei</taxon>
        <taxon>Acanthomorphata</taxon>
        <taxon>Carangaria</taxon>
        <taxon>Carangaria incertae sedis</taxon>
        <taxon>Centropomidae</taxon>
        <taxon>Lates</taxon>
    </lineage>
</organism>
<dbReference type="AlphaFoldDB" id="A0AAD3R689"/>
<dbReference type="EMBL" id="BRZM01000026">
    <property type="protein sequence ID" value="GLD56626.1"/>
    <property type="molecule type" value="Genomic_DNA"/>
</dbReference>
<dbReference type="PANTHER" id="PTHR40472:SF6">
    <property type="entry name" value="RICIN B-TYPE LECTIN DOMAIN-CONTAINING PROTEIN"/>
    <property type="match status" value="1"/>
</dbReference>
<keyword evidence="3" id="KW-1185">Reference proteome</keyword>
<feature type="region of interest" description="Disordered" evidence="1">
    <location>
        <begin position="251"/>
        <end position="276"/>
    </location>
</feature>
<protein>
    <submittedName>
        <fullName evidence="2">Uncharacterized protein</fullName>
    </submittedName>
</protein>
<sequence length="393" mass="44379">MAMFGKVLEPVGYMQTVRVVVQGICSYLGGSATAEEAEAAKKNLDHIDQELGASGHGLLEDQEVHRLEDDLAVVYYQLGTAVRAQSDFTKKETEVFLQYVQDYRLERQLTALYNRLMGVSALTDQPTLLEELILTRKPKRWELREFNVKINFVLGTGLLCLFTHASLTGRDQALLMKTWSDRMGALYRKMKNTGGRCLGYFLEQAEGDIRQQLHEAVQNRAPPEEAATGILKTLEKNYDWLRWAVMLHPAVGPSEDEKEEETQEEKEAAPAEQQPNNFLSVASEAPIPHVVACYRDTPTSLDKSRIHQLIVDLEWKIPNPPPEVYASIEEDPGRARRYLASRMLKKLQEGLGSGVSVHVVPGRMEMKCNFPPASYYLYEYKHRLASGTVCVFG</sequence>
<dbReference type="PANTHER" id="PTHR40472">
    <property type="entry name" value="RICIN B-TYPE LECTIN DOMAIN-CONTAINING PROTEIN"/>
    <property type="match status" value="1"/>
</dbReference>
<gene>
    <name evidence="2" type="ORF">AKAME5_000894500</name>
</gene>
<name>A0AAD3R689_LATJO</name>
<dbReference type="InterPro" id="IPR039051">
    <property type="entry name" value="SE-CTX-like"/>
</dbReference>
<evidence type="ECO:0000256" key="1">
    <source>
        <dbReference type="SAM" id="MobiDB-lite"/>
    </source>
</evidence>
<evidence type="ECO:0000313" key="3">
    <source>
        <dbReference type="Proteomes" id="UP001279410"/>
    </source>
</evidence>
<reference evidence="2" key="1">
    <citation type="submission" date="2022-08" db="EMBL/GenBank/DDBJ databases">
        <title>Genome sequencing of akame (Lates japonicus).</title>
        <authorList>
            <person name="Hashiguchi Y."/>
            <person name="Takahashi H."/>
        </authorList>
    </citation>
    <scope>NUCLEOTIDE SEQUENCE</scope>
    <source>
        <strain evidence="2">Kochi</strain>
    </source>
</reference>
<evidence type="ECO:0000313" key="2">
    <source>
        <dbReference type="EMBL" id="GLD56626.1"/>
    </source>
</evidence>